<reference evidence="11" key="2">
    <citation type="submission" date="2017-02" db="EMBL/GenBank/DDBJ databases">
        <title>Sunflower complete genome.</title>
        <authorList>
            <person name="Langlade N."/>
            <person name="Munos S."/>
        </authorList>
    </citation>
    <scope>NUCLEOTIDE SEQUENCE [LARGE SCALE GENOMIC DNA]</scope>
    <source>
        <tissue evidence="11">Leaves</tissue>
    </source>
</reference>
<evidence type="ECO:0000256" key="2">
    <source>
        <dbReference type="ARBA" id="ARBA00022723"/>
    </source>
</evidence>
<feature type="binding site" evidence="6">
    <location>
        <position position="34"/>
    </location>
    <ligand>
        <name>Ca(2+)</name>
        <dbReference type="ChEBI" id="CHEBI:29108"/>
        <label>2</label>
    </ligand>
</feature>
<gene>
    <name evidence="10" type="ORF">HannXRQ_Chr09g0265801</name>
    <name evidence="11" type="ORF">HannXRQ_Chr09g0265811</name>
    <name evidence="8" type="ORF">HanXRQr2_Chr09g0402371</name>
    <name evidence="9" type="ORF">HanXRQr2_Chr09g0402381</name>
</gene>
<dbReference type="GO" id="GO:0030574">
    <property type="term" value="P:collagen catabolic process"/>
    <property type="evidence" value="ECO:0000318"/>
    <property type="project" value="GO_Central"/>
</dbReference>
<dbReference type="PANTHER" id="PTHR10201:SF292">
    <property type="entry name" value="MATRILYSIN"/>
    <property type="match status" value="1"/>
</dbReference>
<dbReference type="STRING" id="4232.A0A251TYR4"/>
<evidence type="ECO:0000256" key="6">
    <source>
        <dbReference type="PIRSR" id="PIRSR621190-2"/>
    </source>
</evidence>
<feature type="binding site" evidence="6">
    <location>
        <position position="103"/>
    </location>
    <ligand>
        <name>Zn(2+)</name>
        <dbReference type="ChEBI" id="CHEBI:29105"/>
        <label>2</label>
        <note>catalytic</note>
    </ligand>
</feature>
<comment type="cofactor">
    <cofactor evidence="6">
        <name>Ca(2+)</name>
        <dbReference type="ChEBI" id="CHEBI:29108"/>
    </cofactor>
    <text evidence="6">Can bind about 5 Ca(2+) ions per subunit.</text>
</comment>
<keyword evidence="4 6" id="KW-0862">Zinc</keyword>
<feature type="binding site" evidence="6">
    <location>
        <position position="46"/>
    </location>
    <ligand>
        <name>Zn(2+)</name>
        <dbReference type="ChEBI" id="CHEBI:29105"/>
        <label>1</label>
    </ligand>
</feature>
<evidence type="ECO:0000313" key="8">
    <source>
        <dbReference type="EMBL" id="KAF5792113.1"/>
    </source>
</evidence>
<evidence type="ECO:0000259" key="7">
    <source>
        <dbReference type="SMART" id="SM00235"/>
    </source>
</evidence>
<feature type="binding site" evidence="6">
    <location>
        <position position="97"/>
    </location>
    <ligand>
        <name>Zn(2+)</name>
        <dbReference type="ChEBI" id="CHEBI:29105"/>
        <label>2</label>
        <note>catalytic</note>
    </ligand>
</feature>
<feature type="binding site" evidence="6">
    <location>
        <position position="67"/>
    </location>
    <ligand>
        <name>Zn(2+)</name>
        <dbReference type="ChEBI" id="CHEBI:29105"/>
        <label>1</label>
    </ligand>
</feature>
<dbReference type="EC" id="3.4.24.12" evidence="8"/>
<keyword evidence="2 6" id="KW-0479">Metal-binding</keyword>
<dbReference type="EMBL" id="MNCJ02000324">
    <property type="protein sequence ID" value="KAF5792113.1"/>
    <property type="molecule type" value="Genomic_DNA"/>
</dbReference>
<evidence type="ECO:0000256" key="1">
    <source>
        <dbReference type="ARBA" id="ARBA00022670"/>
    </source>
</evidence>
<dbReference type="AlphaFoldDB" id="A0A251TYR4"/>
<evidence type="ECO:0000313" key="9">
    <source>
        <dbReference type="EMBL" id="KAF5792114.1"/>
    </source>
</evidence>
<dbReference type="Proteomes" id="UP000215914">
    <property type="component" value="Chromosome 9"/>
</dbReference>
<feature type="domain" description="Peptidase metallopeptidase" evidence="7">
    <location>
        <begin position="1"/>
        <end position="139"/>
    </location>
</feature>
<protein>
    <submittedName>
        <fullName evidence="8">Envelysin</fullName>
        <ecNumber evidence="8">3.4.24.12</ecNumber>
    </submittedName>
    <submittedName>
        <fullName evidence="11">Putative peptidase M10A, Metallopeptidase, catalytic domain protein</fullName>
    </submittedName>
</protein>
<reference evidence="8 12" key="1">
    <citation type="journal article" date="2017" name="Nature">
        <title>The sunflower genome provides insights into oil metabolism, flowering and Asterid evolution.</title>
        <authorList>
            <person name="Badouin H."/>
            <person name="Gouzy J."/>
            <person name="Grassa C.J."/>
            <person name="Murat F."/>
            <person name="Staton S.E."/>
            <person name="Cottret L."/>
            <person name="Lelandais-Briere C."/>
            <person name="Owens G.L."/>
            <person name="Carrere S."/>
            <person name="Mayjonade B."/>
            <person name="Legrand L."/>
            <person name="Gill N."/>
            <person name="Kane N.C."/>
            <person name="Bowers J.E."/>
            <person name="Hubner S."/>
            <person name="Bellec A."/>
            <person name="Berard A."/>
            <person name="Berges H."/>
            <person name="Blanchet N."/>
            <person name="Boniface M.C."/>
            <person name="Brunel D."/>
            <person name="Catrice O."/>
            <person name="Chaidir N."/>
            <person name="Claudel C."/>
            <person name="Donnadieu C."/>
            <person name="Faraut T."/>
            <person name="Fievet G."/>
            <person name="Helmstetter N."/>
            <person name="King M."/>
            <person name="Knapp S.J."/>
            <person name="Lai Z."/>
            <person name="Le Paslier M.C."/>
            <person name="Lippi Y."/>
            <person name="Lorenzon L."/>
            <person name="Mandel J.R."/>
            <person name="Marage G."/>
            <person name="Marchand G."/>
            <person name="Marquand E."/>
            <person name="Bret-Mestries E."/>
            <person name="Morien E."/>
            <person name="Nambeesan S."/>
            <person name="Nguyen T."/>
            <person name="Pegot-Espagnet P."/>
            <person name="Pouilly N."/>
            <person name="Raftis F."/>
            <person name="Sallet E."/>
            <person name="Schiex T."/>
            <person name="Thomas J."/>
            <person name="Vandecasteele C."/>
            <person name="Vares D."/>
            <person name="Vear F."/>
            <person name="Vautrin S."/>
            <person name="Crespi M."/>
            <person name="Mangin B."/>
            <person name="Burke J.M."/>
            <person name="Salse J."/>
            <person name="Munos S."/>
            <person name="Vincourt P."/>
            <person name="Rieseberg L.H."/>
            <person name="Langlade N.B."/>
        </authorList>
    </citation>
    <scope>NUCLEOTIDE SEQUENCE [LARGE SCALE GENOMIC DNA]</scope>
    <source>
        <strain evidence="12">cv. SF193</strain>
        <tissue evidence="8">Leaves</tissue>
    </source>
</reference>
<dbReference type="GO" id="GO:0030198">
    <property type="term" value="P:extracellular matrix organization"/>
    <property type="evidence" value="ECO:0000318"/>
    <property type="project" value="GO_Central"/>
</dbReference>
<dbReference type="GO" id="GO:0031012">
    <property type="term" value="C:extracellular matrix"/>
    <property type="evidence" value="ECO:0007669"/>
    <property type="project" value="InterPro"/>
</dbReference>
<dbReference type="InterPro" id="IPR024079">
    <property type="entry name" value="MetalloPept_cat_dom_sf"/>
</dbReference>
<feature type="binding site" evidence="6">
    <location>
        <position position="52"/>
    </location>
    <ligand>
        <name>Ca(2+)</name>
        <dbReference type="ChEBI" id="CHEBI:29108"/>
        <label>3</label>
    </ligand>
</feature>
<proteinExistence type="predicted"/>
<dbReference type="OMA" id="IARINFM"/>
<evidence type="ECO:0000313" key="11">
    <source>
        <dbReference type="EMBL" id="OTG15929.1"/>
    </source>
</evidence>
<dbReference type="GO" id="GO:0004222">
    <property type="term" value="F:metalloendopeptidase activity"/>
    <property type="evidence" value="ECO:0000318"/>
    <property type="project" value="GO_Central"/>
</dbReference>
<name>A0A251TYR4_HELAN</name>
<dbReference type="InterPro" id="IPR006026">
    <property type="entry name" value="Peptidase_Metallo"/>
</dbReference>
<sequence>MHTCIPPVIRAFNTWTSASNYFTFSMVDDVASADLKISFESPNHGDGYAFEGATLAHAFAPTDGRFHYNAALSWSVGPGPVQNANDLESVALHEIGHLLGLDHSQDPNAVIMWSSIQTGTIKQELKSDDIQGIKVLYGLN</sequence>
<feature type="binding site" evidence="6">
    <location>
        <position position="57"/>
    </location>
    <ligand>
        <name>Zn(2+)</name>
        <dbReference type="ChEBI" id="CHEBI:29105"/>
        <label>1</label>
    </ligand>
</feature>
<organism evidence="11 12">
    <name type="scientific">Helianthus annuus</name>
    <name type="common">Common sunflower</name>
    <dbReference type="NCBI Taxonomy" id="4232"/>
    <lineage>
        <taxon>Eukaryota</taxon>
        <taxon>Viridiplantae</taxon>
        <taxon>Streptophyta</taxon>
        <taxon>Embryophyta</taxon>
        <taxon>Tracheophyta</taxon>
        <taxon>Spermatophyta</taxon>
        <taxon>Magnoliopsida</taxon>
        <taxon>eudicotyledons</taxon>
        <taxon>Gunneridae</taxon>
        <taxon>Pentapetalae</taxon>
        <taxon>asterids</taxon>
        <taxon>campanulids</taxon>
        <taxon>Asterales</taxon>
        <taxon>Asteraceae</taxon>
        <taxon>Asteroideae</taxon>
        <taxon>Heliantheae alliance</taxon>
        <taxon>Heliantheae</taxon>
        <taxon>Helianthus</taxon>
    </lineage>
</organism>
<dbReference type="SUPFAM" id="SSF55486">
    <property type="entry name" value="Metalloproteases ('zincins'), catalytic domain"/>
    <property type="match status" value="1"/>
</dbReference>
<dbReference type="PRINTS" id="PR00138">
    <property type="entry name" value="MATRIXIN"/>
</dbReference>
<feature type="binding site" evidence="6">
    <location>
        <position position="93"/>
    </location>
    <ligand>
        <name>Zn(2+)</name>
        <dbReference type="ChEBI" id="CHEBI:29105"/>
        <label>2</label>
        <note>catalytic</note>
    </ligand>
</feature>
<dbReference type="InterPro" id="IPR021190">
    <property type="entry name" value="Pept_M10A"/>
</dbReference>
<dbReference type="PANTHER" id="PTHR10201">
    <property type="entry name" value="MATRIX METALLOPROTEINASE"/>
    <property type="match status" value="1"/>
</dbReference>
<dbReference type="Gramene" id="mRNA:HanXRQr2_Chr09g0402381">
    <property type="protein sequence ID" value="CDS:HanXRQr2_Chr09g0402381.1"/>
    <property type="gene ID" value="HanXRQr2_Chr09g0402381"/>
</dbReference>
<feature type="binding site" evidence="6">
    <location>
        <position position="44"/>
    </location>
    <ligand>
        <name>Zn(2+)</name>
        <dbReference type="ChEBI" id="CHEBI:29105"/>
        <label>1</label>
    </ligand>
</feature>
<reference evidence="8" key="3">
    <citation type="submission" date="2020-06" db="EMBL/GenBank/DDBJ databases">
        <title>Helianthus annuus Genome sequencing and assembly Release 2.</title>
        <authorList>
            <person name="Gouzy J."/>
            <person name="Langlade N."/>
            <person name="Munos S."/>
        </authorList>
    </citation>
    <scope>NUCLEOTIDE SEQUENCE</scope>
    <source>
        <tissue evidence="8">Leaves</tissue>
    </source>
</reference>
<comment type="cofactor">
    <cofactor evidence="6">
        <name>Zn(2+)</name>
        <dbReference type="ChEBI" id="CHEBI:29105"/>
    </cofactor>
    <text evidence="6">Binds 2 Zn(2+) ions per subunit.</text>
</comment>
<dbReference type="EMBL" id="CM007898">
    <property type="protein sequence ID" value="OTG15928.1"/>
    <property type="molecule type" value="Genomic_DNA"/>
</dbReference>
<dbReference type="Pfam" id="PF00413">
    <property type="entry name" value="Peptidase_M10"/>
    <property type="match status" value="1"/>
</dbReference>
<keyword evidence="6" id="KW-0106">Calcium</keyword>
<dbReference type="Gramene" id="mRNA:HanXRQr2_Chr09g0402371">
    <property type="protein sequence ID" value="CDS:HanXRQr2_Chr09g0402371.1"/>
    <property type="gene ID" value="HanXRQr2_Chr09g0402371"/>
</dbReference>
<dbReference type="EMBL" id="CM007898">
    <property type="protein sequence ID" value="OTG15929.1"/>
    <property type="molecule type" value="Genomic_DNA"/>
</dbReference>
<evidence type="ECO:0000313" key="12">
    <source>
        <dbReference type="Proteomes" id="UP000215914"/>
    </source>
</evidence>
<dbReference type="GO" id="GO:0006508">
    <property type="term" value="P:proteolysis"/>
    <property type="evidence" value="ECO:0007669"/>
    <property type="project" value="UniProtKB-KW"/>
</dbReference>
<evidence type="ECO:0000313" key="10">
    <source>
        <dbReference type="EMBL" id="OTG15928.1"/>
    </source>
</evidence>
<evidence type="ECO:0000256" key="4">
    <source>
        <dbReference type="ARBA" id="ARBA00022833"/>
    </source>
</evidence>
<dbReference type="GO" id="GO:0008270">
    <property type="term" value="F:zinc ion binding"/>
    <property type="evidence" value="ECO:0007669"/>
    <property type="project" value="InterPro"/>
</dbReference>
<evidence type="ECO:0000256" key="5">
    <source>
        <dbReference type="PIRSR" id="PIRSR621190-1"/>
    </source>
</evidence>
<dbReference type="InterPro" id="IPR001818">
    <property type="entry name" value="Pept_M10_metallopeptidase"/>
</dbReference>
<keyword evidence="12" id="KW-1185">Reference proteome</keyword>
<evidence type="ECO:0000256" key="3">
    <source>
        <dbReference type="ARBA" id="ARBA00022801"/>
    </source>
</evidence>
<dbReference type="Gene3D" id="3.40.390.10">
    <property type="entry name" value="Collagenase (Catalytic Domain)"/>
    <property type="match status" value="1"/>
</dbReference>
<feature type="active site" evidence="5">
    <location>
        <position position="94"/>
    </location>
</feature>
<dbReference type="EMBL" id="MNCJ02000324">
    <property type="protein sequence ID" value="KAF5792114.1"/>
    <property type="molecule type" value="Genomic_DNA"/>
</dbReference>
<dbReference type="SMART" id="SM00235">
    <property type="entry name" value="ZnMc"/>
    <property type="match status" value="1"/>
</dbReference>
<dbReference type="OrthoDB" id="406838at2759"/>
<keyword evidence="3 8" id="KW-0378">Hydrolase</keyword>
<keyword evidence="1" id="KW-0645">Protease</keyword>
<accession>A0A251TYR4</accession>